<accession>A0A3V2YS70</accession>
<sequence length="350" mass="39285">MNSSSAFATPVVANNSQQVLSDLITALEQTNLYSFISQIATVYGFPPVKGGMDAVLKAIEASIQNPTAAFPNATLNSLEKMIDRIIISGSNYYSIDETQDPNFQSVIQHVFSTSVTDSRYENSYPRKLYDGNSLGNNIKGLYLTKLIDTGDGFAFIFSYVYSVKIKGSRGLGLSYTPQQQFITVFVPHNKNRIEYRLPKNLGKRETAKALASVRNKFFDMLISTNNTIHFKQLNFYNVINSIITDRSFGKAVQIIYVGSNTGCDANVIGRKDPTYEARDVEITNKKRNDIYTPRAVAVRFYRNNGDFTELGLDPNKKSWLDDNFCGEFYVDFPEDTISLNGLIENVISRK</sequence>
<proteinExistence type="predicted"/>
<dbReference type="EMBL" id="AAHGUU010000033">
    <property type="protein sequence ID" value="EBV9345465.1"/>
    <property type="molecule type" value="Genomic_DNA"/>
</dbReference>
<organism evidence="1">
    <name type="scientific">Salmonella infantis</name>
    <dbReference type="NCBI Taxonomy" id="595"/>
    <lineage>
        <taxon>Bacteria</taxon>
        <taxon>Pseudomonadati</taxon>
        <taxon>Pseudomonadota</taxon>
        <taxon>Gammaproteobacteria</taxon>
        <taxon>Enterobacterales</taxon>
        <taxon>Enterobacteriaceae</taxon>
        <taxon>Salmonella</taxon>
    </lineage>
</organism>
<protein>
    <submittedName>
        <fullName evidence="1">Uncharacterized protein</fullName>
    </submittedName>
</protein>
<reference evidence="1" key="1">
    <citation type="submission" date="2018-07" db="EMBL/GenBank/DDBJ databases">
        <authorList>
            <consortium name="GenomeTrakr network: Whole genome sequencing for foodborne pathogen traceback"/>
        </authorList>
    </citation>
    <scope>NUCLEOTIDE SEQUENCE</scope>
    <source>
        <strain evidence="1">WAPHL-SAL-A01105</strain>
    </source>
</reference>
<dbReference type="AlphaFoldDB" id="A0A3V2YS70"/>
<gene>
    <name evidence="1" type="ORF">ASA72_22545</name>
</gene>
<comment type="caution">
    <text evidence="1">The sequence shown here is derived from an EMBL/GenBank/DDBJ whole genome shotgun (WGS) entry which is preliminary data.</text>
</comment>
<evidence type="ECO:0000313" key="1">
    <source>
        <dbReference type="EMBL" id="EBV9345465.1"/>
    </source>
</evidence>
<dbReference type="RefSeq" id="WP_052908689.1">
    <property type="nucleotide sequence ID" value="NZ_JAWCUR010000001.1"/>
</dbReference>
<name>A0A3V2YS70_SALIN</name>